<dbReference type="InterPro" id="IPR012341">
    <property type="entry name" value="6hp_glycosidase-like_sf"/>
</dbReference>
<dbReference type="Gene3D" id="2.60.420.10">
    <property type="entry name" value="Maltose phosphorylase, domain 3"/>
    <property type="match status" value="1"/>
</dbReference>
<accession>A0A6N9YNI0</accession>
<protein>
    <recommendedName>
        <fullName evidence="2">alpha-L-rhamnosidase</fullName>
        <ecNumber evidence="2">3.2.1.40</ecNumber>
    </recommendedName>
</protein>
<gene>
    <name evidence="9" type="ORF">G1H11_13845</name>
</gene>
<comment type="catalytic activity">
    <reaction evidence="1">
        <text>Hydrolysis of terminal non-reducing alpha-L-rhamnose residues in alpha-L-rhamnosides.</text>
        <dbReference type="EC" id="3.2.1.40"/>
    </reaction>
</comment>
<dbReference type="InterPro" id="IPR008979">
    <property type="entry name" value="Galactose-bd-like_sf"/>
</dbReference>
<keyword evidence="3 9" id="KW-0378">Hydrolase</keyword>
<dbReference type="PIRSF" id="PIRSF010631">
    <property type="entry name" value="A-rhamnsds"/>
    <property type="match status" value="1"/>
</dbReference>
<dbReference type="Pfam" id="PF05592">
    <property type="entry name" value="Bac_rhamnosid"/>
    <property type="match status" value="1"/>
</dbReference>
<reference evidence="9 10" key="1">
    <citation type="submission" date="2020-02" db="EMBL/GenBank/DDBJ databases">
        <authorList>
            <person name="Li X.-J."/>
            <person name="Feng X.-M."/>
        </authorList>
    </citation>
    <scope>NUCLEOTIDE SEQUENCE [LARGE SCALE GENOMIC DNA]</scope>
    <source>
        <strain evidence="9 10">CGMCC 4.7225</strain>
    </source>
</reference>
<dbReference type="Pfam" id="PF17389">
    <property type="entry name" value="Bac_rhamnosid6H"/>
    <property type="match status" value="1"/>
</dbReference>
<evidence type="ECO:0000259" key="7">
    <source>
        <dbReference type="Pfam" id="PF17389"/>
    </source>
</evidence>
<dbReference type="InterPro" id="IPR008928">
    <property type="entry name" value="6-hairpin_glycosidase_sf"/>
</dbReference>
<feature type="domain" description="Alpha-L-rhamnosidase C-terminal" evidence="8">
    <location>
        <begin position="835"/>
        <end position="904"/>
    </location>
</feature>
<feature type="region of interest" description="Disordered" evidence="4">
    <location>
        <begin position="274"/>
        <end position="311"/>
    </location>
</feature>
<sequence length="922" mass="100541">MTAPHSLRVEHLPDPLGITVRQPRLSWQLPAGSRRQVAYRIRADGWDSGRVESDQSVLVRYGGPPARSGRRVEWQVQVWTDAGRSDWSAPGWWEAGLLEAGDWTARFIEPDEAEDVRDRTPRPAYLFRHSFTLAGEVKKARLYATAHGVYECHINGRRVGDMELTPGFTSYGSILQVQAFDVTGLLEPGENVVGAIVSDGWFRGQVSGFRLTNLYGDSVALLAQLDVTQDNGSVTSIGTGPDWEVGTGAITEADLYQGQRIDLRHARPGWSAPSGAFTGAIGPGATDTDAAGAGGTDTDGTATGGGDHGWAGVRVRDHDLSRLTSSPAPPVRRVEELRPIAVTQPRPDRQVIDLGRNINGWIRLESLGPAGTELTLTHGEALDPDGDVTQANLVPDPEANQDLQDPEFANLALPLQVDSVVSSGRPGEFFEPRHTTHGFRYVRVEGHPGTIEPDQATGVVVHTALRPTGSFTCSDERINALHDAAMWSFRGNACDIPTDCPTRERAGWTGDWQIFAPTAAFLYDVAGFSTKWLRDLAAEQQSDGLVLHCVPETMSMRALKKIGAPPGSSGWGDAAVIVPWETYRAYADVDVLAEQWPSMTAWVEYAARAAREHRHPDRVAARPEPAVHEEFLWDSGYHWGEWLEPDVWEPNIISTLAVADHGAVATAYLHYSASLLARIAGILGRDDDAVRYRNLAAATRAAWQTEFIRGDGTLAPDTQATYVRALAFGLVPDESRPQMAQRLVELIRKAGTHLGTGFLATPYLLPVLADAGHLDIAYEVLFQDTPPSWLTMVDRGATTIWEDWNGVSENGIPYLSLNHYSKGAVVSFLHRYTGGIQLLDDHPGYRHFRIAPRPGGGITSACVTHQSPYGSIKVSWRLDGERFQMEVSVPPGATADVRLPTGSDLQAAPGTSYYECRHEAGA</sequence>
<dbReference type="Pfam" id="PF25788">
    <property type="entry name" value="Ig_Rha78A_N"/>
    <property type="match status" value="1"/>
</dbReference>
<feature type="compositionally biased region" description="Gly residues" evidence="4">
    <location>
        <begin position="292"/>
        <end position="309"/>
    </location>
</feature>
<evidence type="ECO:0000256" key="3">
    <source>
        <dbReference type="ARBA" id="ARBA00022801"/>
    </source>
</evidence>
<dbReference type="InterPro" id="IPR016007">
    <property type="entry name" value="Alpha_rhamnosid"/>
</dbReference>
<dbReference type="Proteomes" id="UP000469185">
    <property type="component" value="Unassembled WGS sequence"/>
</dbReference>
<evidence type="ECO:0000259" key="5">
    <source>
        <dbReference type="Pfam" id="PF05592"/>
    </source>
</evidence>
<dbReference type="GO" id="GO:0005975">
    <property type="term" value="P:carbohydrate metabolic process"/>
    <property type="evidence" value="ECO:0007669"/>
    <property type="project" value="InterPro"/>
</dbReference>
<feature type="domain" description="Alpha-L-rhamnosidase concanavalin-like" evidence="5">
    <location>
        <begin position="346"/>
        <end position="462"/>
    </location>
</feature>
<dbReference type="Pfam" id="PF08531">
    <property type="entry name" value="Bac_rhamnosid_N"/>
    <property type="match status" value="1"/>
</dbReference>
<evidence type="ECO:0000256" key="4">
    <source>
        <dbReference type="SAM" id="MobiDB-lite"/>
    </source>
</evidence>
<dbReference type="EC" id="3.2.1.40" evidence="2"/>
<dbReference type="Gene3D" id="2.60.120.260">
    <property type="entry name" value="Galactose-binding domain-like"/>
    <property type="match status" value="2"/>
</dbReference>
<dbReference type="InterPro" id="IPR008902">
    <property type="entry name" value="Rhamnosid_concanavalin"/>
</dbReference>
<dbReference type="Gene3D" id="2.60.40.10">
    <property type="entry name" value="Immunoglobulins"/>
    <property type="match status" value="1"/>
</dbReference>
<evidence type="ECO:0000259" key="8">
    <source>
        <dbReference type="Pfam" id="PF17390"/>
    </source>
</evidence>
<keyword evidence="10" id="KW-1185">Reference proteome</keyword>
<name>A0A6N9YNI0_9ACTN</name>
<organism evidence="9 10">
    <name type="scientific">Phytoactinopolyspora alkaliphila</name>
    <dbReference type="NCBI Taxonomy" id="1783498"/>
    <lineage>
        <taxon>Bacteria</taxon>
        <taxon>Bacillati</taxon>
        <taxon>Actinomycetota</taxon>
        <taxon>Actinomycetes</taxon>
        <taxon>Jiangellales</taxon>
        <taxon>Jiangellaceae</taxon>
        <taxon>Phytoactinopolyspora</taxon>
    </lineage>
</organism>
<evidence type="ECO:0000259" key="6">
    <source>
        <dbReference type="Pfam" id="PF08531"/>
    </source>
</evidence>
<dbReference type="Pfam" id="PF17390">
    <property type="entry name" value="Bac_rhamnosid_C"/>
    <property type="match status" value="1"/>
</dbReference>
<dbReference type="PANTHER" id="PTHR33307:SF6">
    <property type="entry name" value="ALPHA-RHAMNOSIDASE (EUROFUNG)-RELATED"/>
    <property type="match status" value="1"/>
</dbReference>
<evidence type="ECO:0000256" key="2">
    <source>
        <dbReference type="ARBA" id="ARBA00012652"/>
    </source>
</evidence>
<feature type="domain" description="Bacterial alpha-L-rhamnosidase N-terminal" evidence="6">
    <location>
        <begin position="136"/>
        <end position="274"/>
    </location>
</feature>
<dbReference type="InterPro" id="IPR035396">
    <property type="entry name" value="Bac_rhamnosid6H"/>
</dbReference>
<evidence type="ECO:0000256" key="1">
    <source>
        <dbReference type="ARBA" id="ARBA00001445"/>
    </source>
</evidence>
<dbReference type="SUPFAM" id="SSF48208">
    <property type="entry name" value="Six-hairpin glycosidases"/>
    <property type="match status" value="1"/>
</dbReference>
<proteinExistence type="predicted"/>
<dbReference type="PANTHER" id="PTHR33307">
    <property type="entry name" value="ALPHA-RHAMNOSIDASE (EUROFUNG)"/>
    <property type="match status" value="1"/>
</dbReference>
<dbReference type="AlphaFoldDB" id="A0A6N9YNI0"/>
<evidence type="ECO:0000313" key="9">
    <source>
        <dbReference type="EMBL" id="NED96389.1"/>
    </source>
</evidence>
<dbReference type="RefSeq" id="WP_163819184.1">
    <property type="nucleotide sequence ID" value="NZ_JAAGOB010000007.1"/>
</dbReference>
<dbReference type="EMBL" id="JAAGOB010000007">
    <property type="protein sequence ID" value="NED96389.1"/>
    <property type="molecule type" value="Genomic_DNA"/>
</dbReference>
<dbReference type="SUPFAM" id="SSF49785">
    <property type="entry name" value="Galactose-binding domain-like"/>
    <property type="match status" value="1"/>
</dbReference>
<feature type="domain" description="Alpha-L-rhamnosidase six-hairpin glycosidase" evidence="7">
    <location>
        <begin position="468"/>
        <end position="832"/>
    </location>
</feature>
<dbReference type="InterPro" id="IPR013737">
    <property type="entry name" value="Bac_rhamnosid_N"/>
</dbReference>
<dbReference type="GO" id="GO:0030596">
    <property type="term" value="F:alpha-L-rhamnosidase activity"/>
    <property type="evidence" value="ECO:0007669"/>
    <property type="project" value="UniProtKB-EC"/>
</dbReference>
<dbReference type="InterPro" id="IPR035398">
    <property type="entry name" value="Bac_rhamnosid_C"/>
</dbReference>
<dbReference type="Gene3D" id="1.50.10.10">
    <property type="match status" value="1"/>
</dbReference>
<evidence type="ECO:0000313" key="10">
    <source>
        <dbReference type="Proteomes" id="UP000469185"/>
    </source>
</evidence>
<dbReference type="InterPro" id="IPR013783">
    <property type="entry name" value="Ig-like_fold"/>
</dbReference>
<feature type="compositionally biased region" description="Low complexity" evidence="4">
    <location>
        <begin position="278"/>
        <end position="291"/>
    </location>
</feature>
<comment type="caution">
    <text evidence="9">The sequence shown here is derived from an EMBL/GenBank/DDBJ whole genome shotgun (WGS) entry which is preliminary data.</text>
</comment>